<evidence type="ECO:0000313" key="7">
    <source>
        <dbReference type="Proteomes" id="UP000586918"/>
    </source>
</evidence>
<feature type="compositionally biased region" description="Basic and acidic residues" evidence="3">
    <location>
        <begin position="23"/>
        <end position="32"/>
    </location>
</feature>
<dbReference type="PANTHER" id="PTHR43201">
    <property type="entry name" value="ACYL-COA SYNTHETASE"/>
    <property type="match status" value="1"/>
</dbReference>
<dbReference type="SUPFAM" id="SSF56801">
    <property type="entry name" value="Acetyl-CoA synthetase-like"/>
    <property type="match status" value="1"/>
</dbReference>
<dbReference type="EMBL" id="JAAXKZ010000028">
    <property type="protein sequence ID" value="NMH91941.1"/>
    <property type="molecule type" value="Genomic_DNA"/>
</dbReference>
<sequence>MQPHFVDGSAASVPERSGVALRDALREGDGHDGGGAPGPDVPPADRAPRVSTALAAGLRASAAAAPDAPAVSDGEERVTRAELEDRTNRLARAFAARGVRRGSLVSIALPNGVRHIEASVAAWKLGAVPQPVSHRLPPGELDALVAVADPALVVGLEPRDRRPWLPGDHDTSGESAAPLPDVVGPSWKAPTSGGSTGRPKIIVSGYEASLEAVVPRADSLRIDRDGVMLCTAPLYHNAPYMFSLLALLQGHHVVLMRRFDAERALHLIAEHGVTWLYVVPTMMGRMLRLPENVRRAADLTSLRTVLHVGAPCPPHVKRGWLDWCGPERVLELYSGTEAQANSMITGAEWLARPGSVGQVKAGRMKVCDAEGRELPPGEIGEIWMRPVDDRRTYHYIGAEPRERDGWESLGDMGHFDADGYLYLADRRTDMILVGGANVYPAEVEAALYEHPAVLTCAVIGLPDEDYGNVVHAIVQTGVPVAAAGLLAHLGGRLAPYKIPRTIEFTDEAVRDDAGKVRRSALRAARLPTPGRAAAGD</sequence>
<evidence type="ECO:0000256" key="2">
    <source>
        <dbReference type="ARBA" id="ARBA00022598"/>
    </source>
</evidence>
<feature type="region of interest" description="Disordered" evidence="3">
    <location>
        <begin position="1"/>
        <end position="47"/>
    </location>
</feature>
<dbReference type="Gene3D" id="3.40.50.12780">
    <property type="entry name" value="N-terminal domain of ligase-like"/>
    <property type="match status" value="1"/>
</dbReference>
<keyword evidence="2" id="KW-0436">Ligase</keyword>
<dbReference type="InterPro" id="IPR042099">
    <property type="entry name" value="ANL_N_sf"/>
</dbReference>
<dbReference type="Proteomes" id="UP000586918">
    <property type="component" value="Unassembled WGS sequence"/>
</dbReference>
<protein>
    <submittedName>
        <fullName evidence="6">AMP-binding protein</fullName>
    </submittedName>
</protein>
<dbReference type="RefSeq" id="WP_169412575.1">
    <property type="nucleotide sequence ID" value="NZ_JAAXKZ010000028.1"/>
</dbReference>
<dbReference type="GO" id="GO:0006631">
    <property type="term" value="P:fatty acid metabolic process"/>
    <property type="evidence" value="ECO:0007669"/>
    <property type="project" value="TreeGrafter"/>
</dbReference>
<dbReference type="GO" id="GO:0031956">
    <property type="term" value="F:medium-chain fatty acid-CoA ligase activity"/>
    <property type="evidence" value="ECO:0007669"/>
    <property type="project" value="TreeGrafter"/>
</dbReference>
<feature type="compositionally biased region" description="Basic and acidic residues" evidence="3">
    <location>
        <begin position="161"/>
        <end position="172"/>
    </location>
</feature>
<organism evidence="6 7">
    <name type="scientific">Pseudonocardia bannensis</name>
    <dbReference type="NCBI Taxonomy" id="630973"/>
    <lineage>
        <taxon>Bacteria</taxon>
        <taxon>Bacillati</taxon>
        <taxon>Actinomycetota</taxon>
        <taxon>Actinomycetes</taxon>
        <taxon>Pseudonocardiales</taxon>
        <taxon>Pseudonocardiaceae</taxon>
        <taxon>Pseudonocardia</taxon>
    </lineage>
</organism>
<feature type="domain" description="AMP-binding enzyme C-terminal" evidence="5">
    <location>
        <begin position="442"/>
        <end position="515"/>
    </location>
</feature>
<feature type="region of interest" description="Disordered" evidence="3">
    <location>
        <begin position="161"/>
        <end position="195"/>
    </location>
</feature>
<comment type="similarity">
    <text evidence="1">Belongs to the ATP-dependent AMP-binding enzyme family.</text>
</comment>
<dbReference type="InterPro" id="IPR045851">
    <property type="entry name" value="AMP-bd_C_sf"/>
</dbReference>
<dbReference type="InterPro" id="IPR025110">
    <property type="entry name" value="AMP-bd_C"/>
</dbReference>
<feature type="domain" description="AMP-dependent synthetase/ligase" evidence="4">
    <location>
        <begin position="192"/>
        <end position="385"/>
    </location>
</feature>
<evidence type="ECO:0000256" key="1">
    <source>
        <dbReference type="ARBA" id="ARBA00006432"/>
    </source>
</evidence>
<dbReference type="AlphaFoldDB" id="A0A848DHF3"/>
<accession>A0A848DHF3</accession>
<dbReference type="PANTHER" id="PTHR43201:SF5">
    <property type="entry name" value="MEDIUM-CHAIN ACYL-COA LIGASE ACSF2, MITOCHONDRIAL"/>
    <property type="match status" value="1"/>
</dbReference>
<keyword evidence="7" id="KW-1185">Reference proteome</keyword>
<feature type="domain" description="AMP-dependent synthetase/ligase" evidence="4">
    <location>
        <begin position="59"/>
        <end position="155"/>
    </location>
</feature>
<name>A0A848DHF3_9PSEU</name>
<dbReference type="Pfam" id="PF00501">
    <property type="entry name" value="AMP-binding"/>
    <property type="match status" value="2"/>
</dbReference>
<comment type="caution">
    <text evidence="6">The sequence shown here is derived from an EMBL/GenBank/DDBJ whole genome shotgun (WGS) entry which is preliminary data.</text>
</comment>
<dbReference type="Gene3D" id="3.30.300.30">
    <property type="match status" value="1"/>
</dbReference>
<evidence type="ECO:0000259" key="5">
    <source>
        <dbReference type="Pfam" id="PF13193"/>
    </source>
</evidence>
<reference evidence="6 7" key="1">
    <citation type="submission" date="2020-04" db="EMBL/GenBank/DDBJ databases">
        <authorList>
            <person name="Klaysubun C."/>
            <person name="Duangmal K."/>
            <person name="Lipun K."/>
        </authorList>
    </citation>
    <scope>NUCLEOTIDE SEQUENCE [LARGE SCALE GENOMIC DNA]</scope>
    <source>
        <strain evidence="6 7">DSM 45300</strain>
    </source>
</reference>
<proteinExistence type="inferred from homology"/>
<dbReference type="Pfam" id="PF13193">
    <property type="entry name" value="AMP-binding_C"/>
    <property type="match status" value="1"/>
</dbReference>
<evidence type="ECO:0000313" key="6">
    <source>
        <dbReference type="EMBL" id="NMH91941.1"/>
    </source>
</evidence>
<dbReference type="InterPro" id="IPR000873">
    <property type="entry name" value="AMP-dep_synth/lig_dom"/>
</dbReference>
<gene>
    <name evidence="6" type="ORF">HF519_10210</name>
</gene>
<evidence type="ECO:0000259" key="4">
    <source>
        <dbReference type="Pfam" id="PF00501"/>
    </source>
</evidence>
<evidence type="ECO:0000256" key="3">
    <source>
        <dbReference type="SAM" id="MobiDB-lite"/>
    </source>
</evidence>